<proteinExistence type="predicted"/>
<evidence type="ECO:0000313" key="1">
    <source>
        <dbReference type="EMBL" id="QGY44427.1"/>
    </source>
</evidence>
<sequence length="187" mass="22153">MLKYIFFFLSFVATNVLFGQNNKEEKNDIASNVIKEWLIDLNQKGLELKGDSLIVSQEVLKVLDDEAYRKTIYPEIYSWEPAIQFIQKEELKPAFWYFINMYPENEKNKELVIKSVITYDQLFKMDELLINTFYTYSFLDPEIGKINNGVPEIIRPDVLEKKLKVVNEIVSYVQAFRKNQENDNRSQ</sequence>
<gene>
    <name evidence="1" type="ORF">GM418_12380</name>
</gene>
<name>A0A6I6JWE6_9BACT</name>
<reference evidence="1 2" key="1">
    <citation type="submission" date="2019-11" db="EMBL/GenBank/DDBJ databases">
        <authorList>
            <person name="Zheng R.K."/>
            <person name="Sun C.M."/>
        </authorList>
    </citation>
    <scope>NUCLEOTIDE SEQUENCE [LARGE SCALE GENOMIC DNA]</scope>
    <source>
        <strain evidence="1 2">WC007</strain>
    </source>
</reference>
<dbReference type="AlphaFoldDB" id="A0A6I6JWE6"/>
<organism evidence="1 2">
    <name type="scientific">Maribellus comscasis</name>
    <dbReference type="NCBI Taxonomy" id="2681766"/>
    <lineage>
        <taxon>Bacteria</taxon>
        <taxon>Pseudomonadati</taxon>
        <taxon>Bacteroidota</taxon>
        <taxon>Bacteroidia</taxon>
        <taxon>Marinilabiliales</taxon>
        <taxon>Prolixibacteraceae</taxon>
        <taxon>Maribellus</taxon>
    </lineage>
</organism>
<dbReference type="Proteomes" id="UP000428260">
    <property type="component" value="Chromosome"/>
</dbReference>
<dbReference type="KEGG" id="mcos:GM418_12380"/>
<accession>A0A6I6JWE6</accession>
<protein>
    <submittedName>
        <fullName evidence="1">Uncharacterized protein</fullName>
    </submittedName>
</protein>
<dbReference type="RefSeq" id="WP_158866600.1">
    <property type="nucleotide sequence ID" value="NZ_CP046401.1"/>
</dbReference>
<keyword evidence="2" id="KW-1185">Reference proteome</keyword>
<dbReference type="EMBL" id="CP046401">
    <property type="protein sequence ID" value="QGY44427.1"/>
    <property type="molecule type" value="Genomic_DNA"/>
</dbReference>
<evidence type="ECO:0000313" key="2">
    <source>
        <dbReference type="Proteomes" id="UP000428260"/>
    </source>
</evidence>